<reference evidence="6" key="1">
    <citation type="journal article" date="2019" name="Plant J.">
        <title>Chlorella vulgaris genome assembly and annotation reveals the molecular basis for metabolic acclimation to high light conditions.</title>
        <authorList>
            <person name="Cecchin M."/>
            <person name="Marcolungo L."/>
            <person name="Rossato M."/>
            <person name="Girolomoni L."/>
            <person name="Cosentino E."/>
            <person name="Cuine S."/>
            <person name="Li-Beisson Y."/>
            <person name="Delledonne M."/>
            <person name="Ballottari M."/>
        </authorList>
    </citation>
    <scope>NUCLEOTIDE SEQUENCE</scope>
    <source>
        <strain evidence="6">211/11P</strain>
    </source>
</reference>
<dbReference type="InterPro" id="IPR036291">
    <property type="entry name" value="NAD(P)-bd_dom_sf"/>
</dbReference>
<dbReference type="EMBL" id="SIDB01000004">
    <property type="protein sequence ID" value="KAI3433896.1"/>
    <property type="molecule type" value="Genomic_DNA"/>
</dbReference>
<comment type="pathway">
    <text evidence="1">Lipid metabolism; fatty acid biosynthesis.</text>
</comment>
<evidence type="ECO:0000256" key="1">
    <source>
        <dbReference type="ARBA" id="ARBA00005194"/>
    </source>
</evidence>
<evidence type="ECO:0000256" key="5">
    <source>
        <dbReference type="RuleBase" id="RU000363"/>
    </source>
</evidence>
<dbReference type="InterPro" id="IPR050259">
    <property type="entry name" value="SDR"/>
</dbReference>
<evidence type="ECO:0000313" key="7">
    <source>
        <dbReference type="Proteomes" id="UP001055712"/>
    </source>
</evidence>
<name>A0A9D4TT57_CHLVU</name>
<dbReference type="PRINTS" id="PR00080">
    <property type="entry name" value="SDRFAMILY"/>
</dbReference>
<dbReference type="GO" id="GO:0032787">
    <property type="term" value="P:monocarboxylic acid metabolic process"/>
    <property type="evidence" value="ECO:0007669"/>
    <property type="project" value="UniProtKB-ARBA"/>
</dbReference>
<proteinExistence type="inferred from homology"/>
<dbReference type="OrthoDB" id="417891at2759"/>
<dbReference type="SUPFAM" id="SSF51735">
    <property type="entry name" value="NAD(P)-binding Rossmann-fold domains"/>
    <property type="match status" value="1"/>
</dbReference>
<gene>
    <name evidence="6" type="ORF">D9Q98_003698</name>
</gene>
<dbReference type="PANTHER" id="PTHR42879">
    <property type="entry name" value="3-OXOACYL-(ACYL-CARRIER-PROTEIN) REDUCTASE"/>
    <property type="match status" value="1"/>
</dbReference>
<sequence>MSKKLVGELLKGRVALVTGSSTGIGIGILRQLAAGGATTVMHGLEPEAALQQKAAAIAAQYGTIVGTNSANLLHPQEVRDMIARVQEEFGRLDILVNNAGIQHVAPVHEFPEEKWNAIIEVILNAPYHATKAALPAMIDAGWGRIVNTGSMHALVASPFKSAYNAAKHGVAGLTKTVALEVATKGVTVNAVCPGYVMTELIEKQLASQAKTRGIPKEKVISDVLLVDQPIKRFVKSEEVGALVRHLCTDDAAAITGACLSIDGGWTAR</sequence>
<evidence type="ECO:0000313" key="6">
    <source>
        <dbReference type="EMBL" id="KAI3433896.1"/>
    </source>
</evidence>
<comment type="similarity">
    <text evidence="2 5">Belongs to the short-chain dehydrogenases/reductases (SDR) family.</text>
</comment>
<dbReference type="InterPro" id="IPR002347">
    <property type="entry name" value="SDR_fam"/>
</dbReference>
<dbReference type="Pfam" id="PF00106">
    <property type="entry name" value="adh_short"/>
    <property type="match status" value="1"/>
</dbReference>
<evidence type="ECO:0000256" key="2">
    <source>
        <dbReference type="ARBA" id="ARBA00006484"/>
    </source>
</evidence>
<dbReference type="NCBIfam" id="NF009093">
    <property type="entry name" value="PRK12429.1"/>
    <property type="match status" value="1"/>
</dbReference>
<dbReference type="PROSITE" id="PS00061">
    <property type="entry name" value="ADH_SHORT"/>
    <property type="match status" value="1"/>
</dbReference>
<dbReference type="PRINTS" id="PR00081">
    <property type="entry name" value="GDHRDH"/>
</dbReference>
<dbReference type="Gene3D" id="3.40.50.720">
    <property type="entry name" value="NAD(P)-binding Rossmann-like Domain"/>
    <property type="match status" value="1"/>
</dbReference>
<accession>A0A9D4TT57</accession>
<dbReference type="AlphaFoldDB" id="A0A9D4TT57"/>
<dbReference type="InterPro" id="IPR011294">
    <property type="entry name" value="3-OHbutyrate_DH"/>
</dbReference>
<dbReference type="GO" id="GO:0003858">
    <property type="term" value="F:3-hydroxybutyrate dehydrogenase activity"/>
    <property type="evidence" value="ECO:0007669"/>
    <property type="project" value="InterPro"/>
</dbReference>
<dbReference type="FunFam" id="3.40.50.720:FF:000084">
    <property type="entry name" value="Short-chain dehydrogenase reductase"/>
    <property type="match status" value="1"/>
</dbReference>
<dbReference type="PANTHER" id="PTHR42879:SF2">
    <property type="entry name" value="3-OXOACYL-[ACYL-CARRIER-PROTEIN] REDUCTASE FABG"/>
    <property type="match status" value="1"/>
</dbReference>
<evidence type="ECO:0000256" key="4">
    <source>
        <dbReference type="ARBA" id="ARBA00048508"/>
    </source>
</evidence>
<evidence type="ECO:0000256" key="3">
    <source>
        <dbReference type="ARBA" id="ARBA00012948"/>
    </source>
</evidence>
<dbReference type="NCBIfam" id="TIGR01963">
    <property type="entry name" value="PHB_DH"/>
    <property type="match status" value="1"/>
</dbReference>
<dbReference type="Proteomes" id="UP001055712">
    <property type="component" value="Unassembled WGS sequence"/>
</dbReference>
<comment type="catalytic activity">
    <reaction evidence="4">
        <text>a (3R)-hydroxyacyl-[ACP] + NADP(+) = a 3-oxoacyl-[ACP] + NADPH + H(+)</text>
        <dbReference type="Rhea" id="RHEA:17397"/>
        <dbReference type="Rhea" id="RHEA-COMP:9916"/>
        <dbReference type="Rhea" id="RHEA-COMP:9945"/>
        <dbReference type="ChEBI" id="CHEBI:15378"/>
        <dbReference type="ChEBI" id="CHEBI:57783"/>
        <dbReference type="ChEBI" id="CHEBI:58349"/>
        <dbReference type="ChEBI" id="CHEBI:78776"/>
        <dbReference type="ChEBI" id="CHEBI:78827"/>
        <dbReference type="EC" id="1.1.1.100"/>
    </reaction>
</comment>
<dbReference type="EC" id="1.1.1.100" evidence="3"/>
<comment type="caution">
    <text evidence="6">The sequence shown here is derived from an EMBL/GenBank/DDBJ whole genome shotgun (WGS) entry which is preliminary data.</text>
</comment>
<organism evidence="6 7">
    <name type="scientific">Chlorella vulgaris</name>
    <name type="common">Green alga</name>
    <dbReference type="NCBI Taxonomy" id="3077"/>
    <lineage>
        <taxon>Eukaryota</taxon>
        <taxon>Viridiplantae</taxon>
        <taxon>Chlorophyta</taxon>
        <taxon>core chlorophytes</taxon>
        <taxon>Trebouxiophyceae</taxon>
        <taxon>Chlorellales</taxon>
        <taxon>Chlorellaceae</taxon>
        <taxon>Chlorella clade</taxon>
        <taxon>Chlorella</taxon>
    </lineage>
</organism>
<dbReference type="GO" id="GO:0004316">
    <property type="term" value="F:3-oxoacyl-[acyl-carrier-protein] reductase (NADPH) activity"/>
    <property type="evidence" value="ECO:0007669"/>
    <property type="project" value="UniProtKB-EC"/>
</dbReference>
<reference evidence="6" key="2">
    <citation type="submission" date="2020-11" db="EMBL/GenBank/DDBJ databases">
        <authorList>
            <person name="Cecchin M."/>
            <person name="Marcolungo L."/>
            <person name="Rossato M."/>
            <person name="Girolomoni L."/>
            <person name="Cosentino E."/>
            <person name="Cuine S."/>
            <person name="Li-Beisson Y."/>
            <person name="Delledonne M."/>
            <person name="Ballottari M."/>
        </authorList>
    </citation>
    <scope>NUCLEOTIDE SEQUENCE</scope>
    <source>
        <strain evidence="6">211/11P</strain>
        <tissue evidence="6">Whole cell</tissue>
    </source>
</reference>
<keyword evidence="7" id="KW-1185">Reference proteome</keyword>
<protein>
    <recommendedName>
        <fullName evidence="3">3-oxoacyl-[acyl-carrier-protein] reductase</fullName>
        <ecNumber evidence="3">1.1.1.100</ecNumber>
    </recommendedName>
</protein>
<dbReference type="InterPro" id="IPR020904">
    <property type="entry name" value="Sc_DH/Rdtase_CS"/>
</dbReference>